<dbReference type="Pfam" id="PF00350">
    <property type="entry name" value="Dynamin_N"/>
    <property type="match status" value="1"/>
</dbReference>
<dbReference type="GO" id="GO:0005737">
    <property type="term" value="C:cytoplasm"/>
    <property type="evidence" value="ECO:0007669"/>
    <property type="project" value="TreeGrafter"/>
</dbReference>
<dbReference type="SMART" id="SM00053">
    <property type="entry name" value="DYNc"/>
    <property type="match status" value="1"/>
</dbReference>
<reference evidence="4 5" key="1">
    <citation type="submission" date="2016-02" db="EMBL/GenBank/DDBJ databases">
        <title>Genome analysis of coral dinoflagellate symbionts highlights evolutionary adaptations to a symbiotic lifestyle.</title>
        <authorList>
            <person name="Aranda M."/>
            <person name="Li Y."/>
            <person name="Liew Y.J."/>
            <person name="Baumgarten S."/>
            <person name="Simakov O."/>
            <person name="Wilson M."/>
            <person name="Piel J."/>
            <person name="Ashoor H."/>
            <person name="Bougouffa S."/>
            <person name="Bajic V.B."/>
            <person name="Ryu T."/>
            <person name="Ravasi T."/>
            <person name="Bayer T."/>
            <person name="Micklem G."/>
            <person name="Kim H."/>
            <person name="Bhak J."/>
            <person name="Lajeunesse T.C."/>
            <person name="Voolstra C.R."/>
        </authorList>
    </citation>
    <scope>NUCLEOTIDE SEQUENCE [LARGE SCALE GENOMIC DNA]</scope>
    <source>
        <strain evidence="4 5">CCMP2467</strain>
    </source>
</reference>
<dbReference type="SUPFAM" id="SSF52540">
    <property type="entry name" value="P-loop containing nucleoside triphosphate hydrolases"/>
    <property type="match status" value="1"/>
</dbReference>
<sequence>MAVVVVGALAAMETIRQLRGLGVDADVDLPRICVVGKQSSGKSSVMEALTGIEVPRAAGTCTRCAFEIYTASSAVDFECTVSVRCAEQPRLVLAESQEKSEVAEMLRLAQELLLSPAGLEKYQKRLQKQREKQGKRGPINLESLRCAAHPENYEDDEDGRRPFTRDVVQVDIKGKGFKDLQLIDLPGLIASGGEELVELIRDLCCEYLKRENTLIAMCCPFDDDLENQEVRSLAKRYDPDGLRTVGILTKPDKIPEGLEAQRRSLLRNPEGPYRLRHGYFAVKNPAQPAIDRGITANEARAEEAEFFGEWQDAPDRCGTERLREFLGEQLHRLIVEQLWAQLNTACVKSCLLSRLPPLRAALSEQLAEAEQELQAMGGVVKPEQAMTHLGRLADSIKIRLDSLVEAKDRSELSLWKGVEKAYLDLREACYACRPVFHVRDTPLDDSDLTETARKVQLRSWEDWQALTRHMNRRRILDQDIDVGSFQLCKGDRVVGPLWSKLPGSTGATPHCVDPEECSTRVARWLGGRGD</sequence>
<evidence type="ECO:0000313" key="5">
    <source>
        <dbReference type="Proteomes" id="UP000186817"/>
    </source>
</evidence>
<comment type="caution">
    <text evidence="4">The sequence shown here is derived from an EMBL/GenBank/DDBJ whole genome shotgun (WGS) entry which is preliminary data.</text>
</comment>
<keyword evidence="2" id="KW-0342">GTP-binding</keyword>
<gene>
    <name evidence="4" type="primary">mxa</name>
    <name evidence="4" type="ORF">AK812_SmicGene7506</name>
</gene>
<keyword evidence="1" id="KW-0547">Nucleotide-binding</keyword>
<feature type="domain" description="Dynamin-type G" evidence="3">
    <location>
        <begin position="26"/>
        <end position="339"/>
    </location>
</feature>
<organism evidence="4 5">
    <name type="scientific">Symbiodinium microadriaticum</name>
    <name type="common">Dinoflagellate</name>
    <name type="synonym">Zooxanthella microadriatica</name>
    <dbReference type="NCBI Taxonomy" id="2951"/>
    <lineage>
        <taxon>Eukaryota</taxon>
        <taxon>Sar</taxon>
        <taxon>Alveolata</taxon>
        <taxon>Dinophyceae</taxon>
        <taxon>Suessiales</taxon>
        <taxon>Symbiodiniaceae</taxon>
        <taxon>Symbiodinium</taxon>
    </lineage>
</organism>
<dbReference type="GO" id="GO:0005874">
    <property type="term" value="C:microtubule"/>
    <property type="evidence" value="ECO:0007669"/>
    <property type="project" value="TreeGrafter"/>
</dbReference>
<accession>A0A1Q9ENE2</accession>
<dbReference type="InterPro" id="IPR027417">
    <property type="entry name" value="P-loop_NTPase"/>
</dbReference>
<dbReference type="InterPro" id="IPR045063">
    <property type="entry name" value="Dynamin_N"/>
</dbReference>
<dbReference type="EMBL" id="LSRX01000107">
    <property type="protein sequence ID" value="OLQ08955.1"/>
    <property type="molecule type" value="Genomic_DNA"/>
</dbReference>
<dbReference type="GO" id="GO:0003924">
    <property type="term" value="F:GTPase activity"/>
    <property type="evidence" value="ECO:0007669"/>
    <property type="project" value="InterPro"/>
</dbReference>
<dbReference type="PANTHER" id="PTHR11566:SF21">
    <property type="entry name" value="DYNAMIN RELATED PROTEIN 1, ISOFORM A"/>
    <property type="match status" value="1"/>
</dbReference>
<dbReference type="PROSITE" id="PS51718">
    <property type="entry name" value="G_DYNAMIN_2"/>
    <property type="match status" value="1"/>
</dbReference>
<proteinExistence type="predicted"/>
<dbReference type="InterPro" id="IPR000375">
    <property type="entry name" value="Dynamin_stalk"/>
</dbReference>
<dbReference type="InterPro" id="IPR022812">
    <property type="entry name" value="Dynamin"/>
</dbReference>
<dbReference type="Pfam" id="PF01031">
    <property type="entry name" value="Dynamin_M"/>
    <property type="match status" value="1"/>
</dbReference>
<keyword evidence="5" id="KW-1185">Reference proteome</keyword>
<name>A0A1Q9ENE2_SYMMI</name>
<dbReference type="AlphaFoldDB" id="A0A1Q9ENE2"/>
<evidence type="ECO:0000259" key="3">
    <source>
        <dbReference type="PROSITE" id="PS51718"/>
    </source>
</evidence>
<protein>
    <submittedName>
        <fullName evidence="4">Interferon-induced GTP-binding protein MxA</fullName>
    </submittedName>
</protein>
<dbReference type="PRINTS" id="PR00195">
    <property type="entry name" value="DYNAMIN"/>
</dbReference>
<evidence type="ECO:0000256" key="2">
    <source>
        <dbReference type="ARBA" id="ARBA00023134"/>
    </source>
</evidence>
<dbReference type="Gene3D" id="3.40.50.300">
    <property type="entry name" value="P-loop containing nucleotide triphosphate hydrolases"/>
    <property type="match status" value="1"/>
</dbReference>
<dbReference type="Proteomes" id="UP000186817">
    <property type="component" value="Unassembled WGS sequence"/>
</dbReference>
<evidence type="ECO:0000256" key="1">
    <source>
        <dbReference type="ARBA" id="ARBA00022741"/>
    </source>
</evidence>
<dbReference type="GO" id="GO:0005525">
    <property type="term" value="F:GTP binding"/>
    <property type="evidence" value="ECO:0007669"/>
    <property type="project" value="InterPro"/>
</dbReference>
<dbReference type="GO" id="GO:0008017">
    <property type="term" value="F:microtubule binding"/>
    <property type="evidence" value="ECO:0007669"/>
    <property type="project" value="TreeGrafter"/>
</dbReference>
<dbReference type="PANTHER" id="PTHR11566">
    <property type="entry name" value="DYNAMIN"/>
    <property type="match status" value="1"/>
</dbReference>
<dbReference type="GO" id="GO:0016020">
    <property type="term" value="C:membrane"/>
    <property type="evidence" value="ECO:0007669"/>
    <property type="project" value="TreeGrafter"/>
</dbReference>
<dbReference type="InterPro" id="IPR030381">
    <property type="entry name" value="G_DYNAMIN_dom"/>
</dbReference>
<dbReference type="CDD" id="cd08771">
    <property type="entry name" value="DLP_1"/>
    <property type="match status" value="1"/>
</dbReference>
<evidence type="ECO:0000313" key="4">
    <source>
        <dbReference type="EMBL" id="OLQ08955.1"/>
    </source>
</evidence>
<dbReference type="OrthoDB" id="5061070at2759"/>
<dbReference type="InterPro" id="IPR001401">
    <property type="entry name" value="Dynamin_GTPase"/>
</dbReference>